<keyword evidence="3" id="KW-1185">Reference proteome</keyword>
<gene>
    <name evidence="2" type="ORF">PHPALM_15380</name>
</gene>
<dbReference type="AlphaFoldDB" id="A0A2P4XSI7"/>
<feature type="region of interest" description="Disordered" evidence="1">
    <location>
        <begin position="204"/>
        <end position="234"/>
    </location>
</feature>
<reference evidence="2 3" key="1">
    <citation type="journal article" date="2017" name="Genome Biol. Evol.">
        <title>Phytophthora megakarya and P. palmivora, closely related causal agents of cacao black pod rot, underwent increases in genome sizes and gene numbers by different mechanisms.</title>
        <authorList>
            <person name="Ali S.S."/>
            <person name="Shao J."/>
            <person name="Lary D.J."/>
            <person name="Kronmiller B."/>
            <person name="Shen D."/>
            <person name="Strem M.D."/>
            <person name="Amoako-Attah I."/>
            <person name="Akrofi A.Y."/>
            <person name="Begoude B.A."/>
            <person name="Ten Hoopen G.M."/>
            <person name="Coulibaly K."/>
            <person name="Kebe B.I."/>
            <person name="Melnick R.L."/>
            <person name="Guiltinan M.J."/>
            <person name="Tyler B.M."/>
            <person name="Meinhardt L.W."/>
            <person name="Bailey B.A."/>
        </authorList>
    </citation>
    <scope>NUCLEOTIDE SEQUENCE [LARGE SCALE GENOMIC DNA]</scope>
    <source>
        <strain evidence="3">sbr112.9</strain>
    </source>
</reference>
<evidence type="ECO:0000313" key="2">
    <source>
        <dbReference type="EMBL" id="POM68459.1"/>
    </source>
</evidence>
<feature type="region of interest" description="Disordered" evidence="1">
    <location>
        <begin position="56"/>
        <end position="76"/>
    </location>
</feature>
<proteinExistence type="predicted"/>
<feature type="compositionally biased region" description="Basic and acidic residues" evidence="1">
    <location>
        <begin position="225"/>
        <end position="234"/>
    </location>
</feature>
<name>A0A2P4XSI7_9STRA</name>
<comment type="caution">
    <text evidence="2">The sequence shown here is derived from an EMBL/GenBank/DDBJ whole genome shotgun (WGS) entry which is preliminary data.</text>
</comment>
<dbReference type="EMBL" id="NCKW01008200">
    <property type="protein sequence ID" value="POM68459.1"/>
    <property type="molecule type" value="Genomic_DNA"/>
</dbReference>
<accession>A0A2P4XSI7</accession>
<evidence type="ECO:0000313" key="3">
    <source>
        <dbReference type="Proteomes" id="UP000237271"/>
    </source>
</evidence>
<sequence length="234" mass="23957">MWGGRRISEEGKRLELDGALEDNLLVVVHLADTAAEAVHLDADTAAEVAAAAAEADLQGEGGDGGEAVSKVGVRSPVREEVDPRRTLEAVVHGDDGGEERTAPVVVLRTLEVDNAGQGHIHTGVVLGAGAPSVAASVFREEILGIHDTCFYEALRHAGEGVRGDPAEAGCGGAEGGRGGGDRAVEDCGGAEVDRGELVVADYDGEAEDRGGGGVDCVEASAGDRTWAEDDKRVD</sequence>
<dbReference type="Proteomes" id="UP000237271">
    <property type="component" value="Unassembled WGS sequence"/>
</dbReference>
<organism evidence="2 3">
    <name type="scientific">Phytophthora palmivora</name>
    <dbReference type="NCBI Taxonomy" id="4796"/>
    <lineage>
        <taxon>Eukaryota</taxon>
        <taxon>Sar</taxon>
        <taxon>Stramenopiles</taxon>
        <taxon>Oomycota</taxon>
        <taxon>Peronosporomycetes</taxon>
        <taxon>Peronosporales</taxon>
        <taxon>Peronosporaceae</taxon>
        <taxon>Phytophthora</taxon>
    </lineage>
</organism>
<protein>
    <submittedName>
        <fullName evidence="2">Uncharacterized protein</fullName>
    </submittedName>
</protein>
<evidence type="ECO:0000256" key="1">
    <source>
        <dbReference type="SAM" id="MobiDB-lite"/>
    </source>
</evidence>